<dbReference type="Proteomes" id="UP001207654">
    <property type="component" value="Unassembled WGS sequence"/>
</dbReference>
<dbReference type="RefSeq" id="WP_267542145.1">
    <property type="nucleotide sequence ID" value="NZ_JAPNKA010000001.1"/>
</dbReference>
<accession>A0ABT4APT8</accession>
<evidence type="ECO:0000313" key="3">
    <source>
        <dbReference type="Proteomes" id="UP001207654"/>
    </source>
</evidence>
<evidence type="ECO:0000313" key="2">
    <source>
        <dbReference type="EMBL" id="MCY1083621.1"/>
    </source>
</evidence>
<keyword evidence="3" id="KW-1185">Reference proteome</keyword>
<proteinExistence type="predicted"/>
<gene>
    <name evidence="2" type="ORF">OV287_55205</name>
</gene>
<feature type="domain" description="Immunity MXAN-0049 protein" evidence="1">
    <location>
        <begin position="43"/>
        <end position="184"/>
    </location>
</feature>
<protein>
    <recommendedName>
        <fullName evidence="1">Immunity MXAN-0049 protein domain-containing protein</fullName>
    </recommendedName>
</protein>
<organism evidence="2 3">
    <name type="scientific">Archangium lansingense</name>
    <dbReference type="NCBI Taxonomy" id="2995310"/>
    <lineage>
        <taxon>Bacteria</taxon>
        <taxon>Pseudomonadati</taxon>
        <taxon>Myxococcota</taxon>
        <taxon>Myxococcia</taxon>
        <taxon>Myxococcales</taxon>
        <taxon>Cystobacterineae</taxon>
        <taxon>Archangiaceae</taxon>
        <taxon>Archangium</taxon>
    </lineage>
</organism>
<dbReference type="Pfam" id="PF07791">
    <property type="entry name" value="Imm11"/>
    <property type="match status" value="1"/>
</dbReference>
<comment type="caution">
    <text evidence="2">The sequence shown here is derived from an EMBL/GenBank/DDBJ whole genome shotgun (WGS) entry which is preliminary data.</text>
</comment>
<dbReference type="EMBL" id="JAPNKA010000001">
    <property type="protein sequence ID" value="MCY1083621.1"/>
    <property type="molecule type" value="Genomic_DNA"/>
</dbReference>
<evidence type="ECO:0000259" key="1">
    <source>
        <dbReference type="Pfam" id="PF07791"/>
    </source>
</evidence>
<name>A0ABT4APT8_9BACT</name>
<dbReference type="InterPro" id="IPR012433">
    <property type="entry name" value="Imm11"/>
</dbReference>
<sequence length="195" mass="22053">MKYFLLSTTGDLNDQDLVLIDDPPKGIGLRRFLMTKGRPAKAFYPAEPKIFLREEHPGLKLSSLLGNTESYLIVSSEVKKVFEQLCAGCEIEYLPFDLYDHRERLYSRDYFIINPIGALDCLDEKASGVKYGEEGSVVDIAEFVLDPAKVQNAPALFRIDKKPSKYVVDERFVQAVEAQGFTNVLLAPLRMLERA</sequence>
<reference evidence="2 3" key="1">
    <citation type="submission" date="2022-11" db="EMBL/GenBank/DDBJ databases">
        <title>Minimal conservation of predation-associated metabolite biosynthetic gene clusters underscores biosynthetic potential of Myxococcota including descriptions for ten novel species: Archangium lansinium sp. nov., Myxococcus landrumus sp. nov., Nannocystis bai.</title>
        <authorList>
            <person name="Ahearne A."/>
            <person name="Stevens C."/>
            <person name="Phillips K."/>
        </authorList>
    </citation>
    <scope>NUCLEOTIDE SEQUENCE [LARGE SCALE GENOMIC DNA]</scope>
    <source>
        <strain evidence="2 3">MIWBW</strain>
    </source>
</reference>